<dbReference type="PANTHER" id="PTHR14240">
    <property type="entry name" value="RETINITIS PIGMENTOSA GTPASE REGULATOR-INTERACTING PROTEIN"/>
    <property type="match status" value="1"/>
</dbReference>
<accession>A0A0D7AA69</accession>
<dbReference type="EMBL" id="KN881914">
    <property type="protein sequence ID" value="KIY47887.1"/>
    <property type="molecule type" value="Genomic_DNA"/>
</dbReference>
<dbReference type="InterPro" id="IPR031139">
    <property type="entry name" value="RPGRIP1_fam"/>
</dbReference>
<organism evidence="3 4">
    <name type="scientific">Fistulina hepatica ATCC 64428</name>
    <dbReference type="NCBI Taxonomy" id="1128425"/>
    <lineage>
        <taxon>Eukaryota</taxon>
        <taxon>Fungi</taxon>
        <taxon>Dikarya</taxon>
        <taxon>Basidiomycota</taxon>
        <taxon>Agaricomycotina</taxon>
        <taxon>Agaricomycetes</taxon>
        <taxon>Agaricomycetidae</taxon>
        <taxon>Agaricales</taxon>
        <taxon>Fistulinaceae</taxon>
        <taxon>Fistulina</taxon>
    </lineage>
</organism>
<evidence type="ECO:0000256" key="1">
    <source>
        <dbReference type="SAM" id="Coils"/>
    </source>
</evidence>
<evidence type="ECO:0000313" key="4">
    <source>
        <dbReference type="Proteomes" id="UP000054144"/>
    </source>
</evidence>
<feature type="coiled-coil region" evidence="1">
    <location>
        <begin position="672"/>
        <end position="765"/>
    </location>
</feature>
<protein>
    <submittedName>
        <fullName evidence="3">Uncharacterized protein</fullName>
    </submittedName>
</protein>
<feature type="region of interest" description="Disordered" evidence="2">
    <location>
        <begin position="267"/>
        <end position="322"/>
    </location>
</feature>
<dbReference type="AlphaFoldDB" id="A0A0D7AA69"/>
<gene>
    <name evidence="3" type="ORF">FISHEDRAFT_74227</name>
</gene>
<name>A0A0D7AA69_9AGAR</name>
<sequence>MVATKPTYKERVLRAASIIQREHRKRDIHLASLRAQIRKTAEETSDVLGPRWASWTMKAIEKLTEEGLLTSNEAGTVSLTTTGKKAIGEARKSFGIPADASPMKDISVWKAVASLNTRRARRTSMGSVAGVQVNSSVKDKTPARKRRRTTMGGRGDDLQRLTKFQLIEELRKSQKTQKVVREESPLTELSEDEDVDLQQQQQTQHDTFFAPADNNGRGVSAFTEQSPFQADVFAATPQNVDHGSISSIRARDPVGVVRTASGTLISHISKQPTPAPSEFDTDTLHHDDDDQDIYMSADADDSRMGLATPQSSPTGPRMARRSAAAADFQLNTALRMAAQQRTAGAAAQIDSLTKQLKERRTELGQLQYQITALKQTAEQLAQEKAAVSQEVMLKDASLAEKDVQLSQTANALAEKQAELESKTAELATKAVEITSLNGRIDGCTIAMQTYEAEVNRLKDTLAERQSTCARLQGQIIARDRQTDDLTRDVARLEKAVSVLERDRDAIRAALQAKQGELAGVSSDKDALSRDLASVQATLETVQERAQSSTANVAMHERTIIGLRAELDHTASEKIAREAELQVLIDQAQLAHEQEAVSLRGVLTQKDAVIRANEQDIAAARGEVERLGLETDRLNKALGEARAARRSLESSVVEHTARIAELARAKDVAETALTSLRGESNRRKERIKTLEQDLSARSSALASAVAERAAMSAQLSNKEAALMQKTADVARLEEELGMATEQMKMAEDQNDELHAVELQLREDKATDAQLIARLRGIIERVKARRQEELADLDMGEAQISSSIPENMISAA</sequence>
<dbReference type="OrthoDB" id="3271002at2759"/>
<dbReference type="Proteomes" id="UP000054144">
    <property type="component" value="Unassembled WGS sequence"/>
</dbReference>
<evidence type="ECO:0000313" key="3">
    <source>
        <dbReference type="EMBL" id="KIY47887.1"/>
    </source>
</evidence>
<dbReference type="SUPFAM" id="SSF57997">
    <property type="entry name" value="Tropomyosin"/>
    <property type="match status" value="1"/>
</dbReference>
<reference evidence="3 4" key="1">
    <citation type="journal article" date="2015" name="Fungal Genet. Biol.">
        <title>Evolution of novel wood decay mechanisms in Agaricales revealed by the genome sequences of Fistulina hepatica and Cylindrobasidium torrendii.</title>
        <authorList>
            <person name="Floudas D."/>
            <person name="Held B.W."/>
            <person name="Riley R."/>
            <person name="Nagy L.G."/>
            <person name="Koehler G."/>
            <person name="Ransdell A.S."/>
            <person name="Younus H."/>
            <person name="Chow J."/>
            <person name="Chiniquy J."/>
            <person name="Lipzen A."/>
            <person name="Tritt A."/>
            <person name="Sun H."/>
            <person name="Haridas S."/>
            <person name="LaButti K."/>
            <person name="Ohm R.A."/>
            <person name="Kues U."/>
            <person name="Blanchette R.A."/>
            <person name="Grigoriev I.V."/>
            <person name="Minto R.E."/>
            <person name="Hibbett D.S."/>
        </authorList>
    </citation>
    <scope>NUCLEOTIDE SEQUENCE [LARGE SCALE GENOMIC DNA]</scope>
    <source>
        <strain evidence="3 4">ATCC 64428</strain>
    </source>
</reference>
<feature type="region of interest" description="Disordered" evidence="2">
    <location>
        <begin position="135"/>
        <end position="155"/>
    </location>
</feature>
<dbReference type="Gene3D" id="1.10.287.1490">
    <property type="match status" value="1"/>
</dbReference>
<keyword evidence="4" id="KW-1185">Reference proteome</keyword>
<feature type="coiled-coil region" evidence="1">
    <location>
        <begin position="349"/>
        <end position="544"/>
    </location>
</feature>
<proteinExistence type="predicted"/>
<evidence type="ECO:0000256" key="2">
    <source>
        <dbReference type="SAM" id="MobiDB-lite"/>
    </source>
</evidence>
<keyword evidence="1" id="KW-0175">Coiled coil</keyword>